<name>A0AAX0VQ31_9PSED</name>
<dbReference type="EMBL" id="PJCQ01000034">
    <property type="protein sequence ID" value="PLV12874.1"/>
    <property type="molecule type" value="Genomic_DNA"/>
</dbReference>
<dbReference type="GO" id="GO:0003677">
    <property type="term" value="F:DNA binding"/>
    <property type="evidence" value="ECO:0007669"/>
    <property type="project" value="UniProtKB-KW"/>
</dbReference>
<proteinExistence type="predicted"/>
<comment type="caution">
    <text evidence="2">The sequence shown here is derived from an EMBL/GenBank/DDBJ whole genome shotgun (WGS) entry which is preliminary data.</text>
</comment>
<organism evidence="2 5">
    <name type="scientific">Pseudomonas guariconensis</name>
    <dbReference type="NCBI Taxonomy" id="1288410"/>
    <lineage>
        <taxon>Bacteria</taxon>
        <taxon>Pseudomonadati</taxon>
        <taxon>Pseudomonadota</taxon>
        <taxon>Gammaproteobacteria</taxon>
        <taxon>Pseudomonadales</taxon>
        <taxon>Pseudomonadaceae</taxon>
        <taxon>Pseudomonas</taxon>
    </lineage>
</organism>
<feature type="domain" description="DUF4055" evidence="1">
    <location>
        <begin position="252"/>
        <end position="395"/>
    </location>
</feature>
<sequence>MTMSDNPSITLPAVDAMRAYWAVISPLMGGTMAMRAAGKVLLPQYPAEDDEAYKERLRLSTLLPAYSETVGNMTSRVFAEPLQVGDDVPEAIVEMTKDIDHAGNDLNSWAVGFFTEGLSHGLCHAFVDHPPAKELRTQAEEQAAGVRPYVVMVRPEQVLGWRSKGGVLTMVRYIEVVEEEDGEFGSKCVEQIRVLEPGAWRTYRRTAKAVRGKQAASGGTWELHEEGINSLVAIPWVTFYTGRTGFMTAKPPLIELAHLNVKHWQSQSDQDNILHVIRVPILVRIGIQAQFDNQGKVIPPEFKVGTGQLTDLPKDGDLKYVEHTGQAVESGRTALQDLINEMRMAGAKLLTPDKTATKTATQAEEEAAQELSPLARMAHHFADCLAQLLQFMADYRSLGEGGTVEMRGNFDVDYMPEVSLPTLVTMANAGMISKETLFTEMQRRGVISDEYDWEEELAKIEAQGPALGTL</sequence>
<evidence type="ECO:0000313" key="4">
    <source>
        <dbReference type="Proteomes" id="UP000234839"/>
    </source>
</evidence>
<keyword evidence="2" id="KW-0238">DNA-binding</keyword>
<dbReference type="InterPro" id="IPR025129">
    <property type="entry name" value="DUF4055"/>
</dbReference>
<evidence type="ECO:0000313" key="3">
    <source>
        <dbReference type="EMBL" id="PLV20945.1"/>
    </source>
</evidence>
<dbReference type="Proteomes" id="UP000234839">
    <property type="component" value="Unassembled WGS sequence"/>
</dbReference>
<keyword evidence="4" id="KW-1185">Reference proteome</keyword>
<evidence type="ECO:0000313" key="2">
    <source>
        <dbReference type="EMBL" id="PLV12874.1"/>
    </source>
</evidence>
<evidence type="ECO:0000259" key="1">
    <source>
        <dbReference type="Pfam" id="PF13264"/>
    </source>
</evidence>
<gene>
    <name evidence="2" type="ORF">CXG49_24975</name>
    <name evidence="3" type="ORF">CXG53_25065</name>
</gene>
<dbReference type="Pfam" id="PF13264">
    <property type="entry name" value="DUF4055"/>
    <property type="match status" value="1"/>
</dbReference>
<protein>
    <submittedName>
        <fullName evidence="2">DNA-binding protein</fullName>
    </submittedName>
</protein>
<evidence type="ECO:0000313" key="5">
    <source>
        <dbReference type="Proteomes" id="UP000234878"/>
    </source>
</evidence>
<reference evidence="4 5" key="1">
    <citation type="submission" date="2017-12" db="EMBL/GenBank/DDBJ databases">
        <title>Detection of the carbapenemase gene blaVIM-5 in members of the Pseudomonas putida group isolated from polluted Nigerian wetlands.</title>
        <authorList>
            <person name="Adelowo O."/>
            <person name="Vollmers J."/>
            <person name="Maeusezahl I."/>
            <person name="Kaster A.-K."/>
            <person name="Mueller J.A."/>
        </authorList>
    </citation>
    <scope>NUCLEOTIDE SEQUENCE [LARGE SCALE GENOMIC DNA]</scope>
    <source>
        <strain evidence="3 4">MR119</strain>
        <strain evidence="2 5">MR144</strain>
    </source>
</reference>
<dbReference type="AlphaFoldDB" id="A0AAX0VQ31"/>
<dbReference type="Proteomes" id="UP000234878">
    <property type="component" value="Unassembled WGS sequence"/>
</dbReference>
<accession>A0AAX0VQ31</accession>
<dbReference type="EMBL" id="PJCP01000031">
    <property type="protein sequence ID" value="PLV20945.1"/>
    <property type="molecule type" value="Genomic_DNA"/>
</dbReference>